<dbReference type="FunFam" id="3.40.50.200:FF:000015">
    <property type="entry name" value="Tripeptidyl peptidase A"/>
    <property type="match status" value="1"/>
</dbReference>
<keyword evidence="13" id="KW-0865">Zymogen</keyword>
<dbReference type="EMBL" id="CAJPDR010000181">
    <property type="protein sequence ID" value="CAF9924091.1"/>
    <property type="molecule type" value="Genomic_DNA"/>
</dbReference>
<evidence type="ECO:0000313" key="18">
    <source>
        <dbReference type="EMBL" id="CAF9924091.1"/>
    </source>
</evidence>
<evidence type="ECO:0000256" key="1">
    <source>
        <dbReference type="ARBA" id="ARBA00001910"/>
    </source>
</evidence>
<comment type="subcellular location">
    <subcellularLocation>
        <location evidence="3">Secreted</location>
        <location evidence="3">Extracellular space</location>
    </subcellularLocation>
</comment>
<dbReference type="PANTHER" id="PTHR14218:SF19">
    <property type="entry name" value="SERINE PROTEASE AORO, PUTATIVE (AFU_ORTHOLOGUE AFUA_6G10250)-RELATED"/>
    <property type="match status" value="1"/>
</dbReference>
<feature type="binding site" evidence="15">
    <location>
        <position position="617"/>
    </location>
    <ligand>
        <name>Ca(2+)</name>
        <dbReference type="ChEBI" id="CHEBI:29108"/>
    </ligand>
</feature>
<dbReference type="InterPro" id="IPR030400">
    <property type="entry name" value="Sedolisin_dom"/>
</dbReference>
<dbReference type="SUPFAM" id="SSF52743">
    <property type="entry name" value="Subtilisin-like"/>
    <property type="match status" value="1"/>
</dbReference>
<evidence type="ECO:0000256" key="6">
    <source>
        <dbReference type="ARBA" id="ARBA00022670"/>
    </source>
</evidence>
<evidence type="ECO:0000256" key="7">
    <source>
        <dbReference type="ARBA" id="ARBA00022723"/>
    </source>
</evidence>
<comment type="cofactor">
    <cofactor evidence="15">
        <name>Ca(2+)</name>
        <dbReference type="ChEBI" id="CHEBI:29108"/>
    </cofactor>
    <text evidence="15">Binds 1 Ca(2+) ion per subunit.</text>
</comment>
<dbReference type="SUPFAM" id="SSF54897">
    <property type="entry name" value="Protease propeptides/inhibitors"/>
    <property type="match status" value="2"/>
</dbReference>
<evidence type="ECO:0000256" key="5">
    <source>
        <dbReference type="ARBA" id="ARBA00022525"/>
    </source>
</evidence>
<dbReference type="GO" id="GO:0005576">
    <property type="term" value="C:extracellular region"/>
    <property type="evidence" value="ECO:0007669"/>
    <property type="project" value="UniProtKB-SubCell"/>
</dbReference>
<feature type="domain" description="Peptidase S53" evidence="17">
    <location>
        <begin position="255"/>
        <end position="658"/>
    </location>
</feature>
<dbReference type="GO" id="GO:0046872">
    <property type="term" value="F:metal ion binding"/>
    <property type="evidence" value="ECO:0007669"/>
    <property type="project" value="UniProtKB-UniRule"/>
</dbReference>
<evidence type="ECO:0000256" key="10">
    <source>
        <dbReference type="ARBA" id="ARBA00022825"/>
    </source>
</evidence>
<feature type="chain" id="PRO_5034905645" description="tripeptidyl-peptidase II" evidence="16">
    <location>
        <begin position="21"/>
        <end position="659"/>
    </location>
</feature>
<feature type="binding site" evidence="15">
    <location>
        <position position="638"/>
    </location>
    <ligand>
        <name>Ca(2+)</name>
        <dbReference type="ChEBI" id="CHEBI:29108"/>
    </ligand>
</feature>
<dbReference type="InterPro" id="IPR015366">
    <property type="entry name" value="S53_propep"/>
</dbReference>
<feature type="binding site" evidence="15">
    <location>
        <position position="636"/>
    </location>
    <ligand>
        <name>Ca(2+)</name>
        <dbReference type="ChEBI" id="CHEBI:29108"/>
    </ligand>
</feature>
<feature type="binding site" evidence="15">
    <location>
        <position position="618"/>
    </location>
    <ligand>
        <name>Ca(2+)</name>
        <dbReference type="ChEBI" id="CHEBI:29108"/>
    </ligand>
</feature>
<dbReference type="PANTHER" id="PTHR14218">
    <property type="entry name" value="PROTEASE S8 TRIPEPTIDYL PEPTIDASE I CLN2"/>
    <property type="match status" value="1"/>
</dbReference>
<keyword evidence="10 15" id="KW-0720">Serine protease</keyword>
<protein>
    <recommendedName>
        <fullName evidence="4">tripeptidyl-peptidase II</fullName>
        <ecNumber evidence="4">3.4.14.10</ecNumber>
    </recommendedName>
</protein>
<evidence type="ECO:0000256" key="11">
    <source>
        <dbReference type="ARBA" id="ARBA00022837"/>
    </source>
</evidence>
<evidence type="ECO:0000259" key="17">
    <source>
        <dbReference type="PROSITE" id="PS51695"/>
    </source>
</evidence>
<dbReference type="EC" id="3.4.14.10" evidence="4"/>
<dbReference type="Proteomes" id="UP000664203">
    <property type="component" value="Unassembled WGS sequence"/>
</dbReference>
<keyword evidence="8 16" id="KW-0732">Signal</keyword>
<dbReference type="GO" id="GO:0004252">
    <property type="term" value="F:serine-type endopeptidase activity"/>
    <property type="evidence" value="ECO:0007669"/>
    <property type="project" value="UniProtKB-UniRule"/>
</dbReference>
<evidence type="ECO:0000256" key="2">
    <source>
        <dbReference type="ARBA" id="ARBA00002451"/>
    </source>
</evidence>
<dbReference type="OrthoDB" id="409122at2759"/>
<keyword evidence="6 15" id="KW-0645">Protease</keyword>
<evidence type="ECO:0000256" key="16">
    <source>
        <dbReference type="SAM" id="SignalP"/>
    </source>
</evidence>
<gene>
    <name evidence="18" type="ORF">ALECFALPRED_002677</name>
</gene>
<dbReference type="InterPro" id="IPR050819">
    <property type="entry name" value="Tripeptidyl-peptidase_I"/>
</dbReference>
<dbReference type="GO" id="GO:0006508">
    <property type="term" value="P:proteolysis"/>
    <property type="evidence" value="ECO:0007669"/>
    <property type="project" value="UniProtKB-KW"/>
</dbReference>
<feature type="signal peptide" evidence="16">
    <location>
        <begin position="1"/>
        <end position="20"/>
    </location>
</feature>
<proteinExistence type="predicted"/>
<evidence type="ECO:0000256" key="14">
    <source>
        <dbReference type="ARBA" id="ARBA00023180"/>
    </source>
</evidence>
<evidence type="ECO:0000256" key="9">
    <source>
        <dbReference type="ARBA" id="ARBA00022801"/>
    </source>
</evidence>
<feature type="active site" description="Charge relay system" evidence="15">
    <location>
        <position position="331"/>
    </location>
</feature>
<dbReference type="AlphaFoldDB" id="A0A8H3FGD6"/>
<keyword evidence="9 15" id="KW-0378">Hydrolase</keyword>
<evidence type="ECO:0000256" key="12">
    <source>
        <dbReference type="ARBA" id="ARBA00023026"/>
    </source>
</evidence>
<dbReference type="InterPro" id="IPR036852">
    <property type="entry name" value="Peptidase_S8/S53_dom_sf"/>
</dbReference>
<dbReference type="CDD" id="cd04056">
    <property type="entry name" value="Peptidases_S53"/>
    <property type="match status" value="1"/>
</dbReference>
<keyword evidence="5" id="KW-0964">Secreted</keyword>
<comment type="function">
    <text evidence="2">Secreted tripeptidyl-peptidase which degrades proteins at acidic pHs and is involved in virulence.</text>
</comment>
<sequence>MLLPILATAAVAAFATVATALPTSANHVVHEKRSGSSSWSPMQGVKPDGRITLPVRIGLTESNLHRGDDILMEVSDPASDKYGKHLAAEEVMRYPSPAHTADLTLEQIVELFAPQPKTIDVVRNWLVSSGIESSRISLSRGRNWLNVNASIAEAEALLKTEYKIYEHSTGQKHIACEEYSVPQEIQEHIDLIMPTIHFDTKIVGDPERRKLKRTFNPGDSNNNGFLPKKGPTILGPGADPDLAPLPFALTTCNSQITPDCLRALYNFTNGTLAKSSYAVVEYTPQAYLQSDLNLFYSNLARQIPAGTAPTFDSIDGGVDQTTTQSFDDNGESDLDLQYAIALVYPQTVTLYQTGDTVEGASFNNFLDALDSSYYTSDATYPDPNSGGYKKQDCGRYTATSVISTSYGSNEADLSAAYEVRQCNEYMKLGMAGTTILYSSGDNGVAGNGAECCTKAKCAGGTYNSGKTGTFNPSFPGTCPYVTSVGATQIVSGASVTAPEEACETVIYSGGGFSNVFAMPSYQSSAVKSYFTNHKPSYTATQYNNSETVRGYPDVSANGANYAVAVDGSISLVYGTSASSPTFGSVITLINEQRVNAGKSAVGFINPTLYANPSILNDITSGGNQGCGTAGFTAVSGWDPVTGLGTPNYGKMLPVFMALP</sequence>
<comment type="catalytic activity">
    <reaction evidence="1">
        <text>Release of an N-terminal tripeptide from a polypeptide.</text>
        <dbReference type="EC" id="3.4.14.10"/>
    </reaction>
</comment>
<evidence type="ECO:0000256" key="4">
    <source>
        <dbReference type="ARBA" id="ARBA00012462"/>
    </source>
</evidence>
<evidence type="ECO:0000256" key="13">
    <source>
        <dbReference type="ARBA" id="ARBA00023145"/>
    </source>
</evidence>
<dbReference type="GO" id="GO:0008240">
    <property type="term" value="F:tripeptidyl-peptidase activity"/>
    <property type="evidence" value="ECO:0007669"/>
    <property type="project" value="UniProtKB-EC"/>
</dbReference>
<evidence type="ECO:0000256" key="8">
    <source>
        <dbReference type="ARBA" id="ARBA00022729"/>
    </source>
</evidence>
<dbReference type="SMART" id="SM00944">
    <property type="entry name" value="Pro-kuma_activ"/>
    <property type="match status" value="1"/>
</dbReference>
<keyword evidence="19" id="KW-1185">Reference proteome</keyword>
<evidence type="ECO:0000313" key="19">
    <source>
        <dbReference type="Proteomes" id="UP000664203"/>
    </source>
</evidence>
<accession>A0A8H3FGD6</accession>
<dbReference type="Pfam" id="PF09286">
    <property type="entry name" value="Pro-kuma_activ"/>
    <property type="match status" value="2"/>
</dbReference>
<dbReference type="PROSITE" id="PS51695">
    <property type="entry name" value="SEDOLISIN"/>
    <property type="match status" value="1"/>
</dbReference>
<name>A0A8H3FGD6_9LECA</name>
<keyword evidence="7 15" id="KW-0479">Metal-binding</keyword>
<dbReference type="Gene3D" id="3.40.50.200">
    <property type="entry name" value="Peptidase S8/S53 domain"/>
    <property type="match status" value="1"/>
</dbReference>
<keyword evidence="14" id="KW-0325">Glycoprotein</keyword>
<dbReference type="CDD" id="cd11377">
    <property type="entry name" value="Pro-peptidase_S53"/>
    <property type="match status" value="1"/>
</dbReference>
<feature type="active site" description="Charge relay system" evidence="15">
    <location>
        <position position="576"/>
    </location>
</feature>
<evidence type="ECO:0000256" key="3">
    <source>
        <dbReference type="ARBA" id="ARBA00004239"/>
    </source>
</evidence>
<keyword evidence="12" id="KW-0843">Virulence</keyword>
<organism evidence="18 19">
    <name type="scientific">Alectoria fallacina</name>
    <dbReference type="NCBI Taxonomy" id="1903189"/>
    <lineage>
        <taxon>Eukaryota</taxon>
        <taxon>Fungi</taxon>
        <taxon>Dikarya</taxon>
        <taxon>Ascomycota</taxon>
        <taxon>Pezizomycotina</taxon>
        <taxon>Lecanoromycetes</taxon>
        <taxon>OSLEUM clade</taxon>
        <taxon>Lecanoromycetidae</taxon>
        <taxon>Lecanorales</taxon>
        <taxon>Lecanorineae</taxon>
        <taxon>Parmeliaceae</taxon>
        <taxon>Alectoria</taxon>
    </lineage>
</organism>
<keyword evidence="11 15" id="KW-0106">Calcium</keyword>
<feature type="active site" description="Charge relay system" evidence="15">
    <location>
        <position position="335"/>
    </location>
</feature>
<comment type="caution">
    <text evidence="18">The sequence shown here is derived from an EMBL/GenBank/DDBJ whole genome shotgun (WGS) entry which is preliminary data.</text>
</comment>
<reference evidence="18" key="1">
    <citation type="submission" date="2021-03" db="EMBL/GenBank/DDBJ databases">
        <authorList>
            <person name="Tagirdzhanova G."/>
        </authorList>
    </citation>
    <scope>NUCLEOTIDE SEQUENCE</scope>
</reference>
<evidence type="ECO:0000256" key="15">
    <source>
        <dbReference type="PROSITE-ProRule" id="PRU01032"/>
    </source>
</evidence>